<comment type="caution">
    <text evidence="2">The sequence shown here is derived from an EMBL/GenBank/DDBJ whole genome shotgun (WGS) entry which is preliminary data.</text>
</comment>
<dbReference type="EMBL" id="JYFE01000002">
    <property type="protein sequence ID" value="KIT18184.1"/>
    <property type="molecule type" value="Genomic_DNA"/>
</dbReference>
<sequence>MRRIIAFLHIVLIRLAGLLCLFTLWQMSQTVADWSDWRAIPRETALAAVPLILAAILALQPRVPRILGRPSRVRDIVPSIFLAAVVPWAALQVNFAALPQAQLLMQQLVPGFVTFSVEQALILATPILLTALALIAVPEPQSGPRMISKRLLAGPVYKLYVLADWLALRAAGLMSCLIAYCLYVLIQQGEGGLVQALSFGQPPEVALYAYGAVGVLVLMPLFLPVFIRQPRTPVQGVTKAVVVVLFGIAIVNAAAVLWPVAALSVLTSLFALPPEVLSLTVEQVTWGIQVATGATALLAVLFPLARHAAGLRYDLEGRPILTLSASELRQLRNARMA</sequence>
<feature type="transmembrane region" description="Helical" evidence="1">
    <location>
        <begin position="286"/>
        <end position="305"/>
    </location>
</feature>
<feature type="transmembrane region" description="Helical" evidence="1">
    <location>
        <begin position="119"/>
        <end position="138"/>
    </location>
</feature>
<feature type="transmembrane region" description="Helical" evidence="1">
    <location>
        <begin position="39"/>
        <end position="59"/>
    </location>
</feature>
<dbReference type="AlphaFoldDB" id="A0A0D1EKR7"/>
<reference evidence="2 3" key="1">
    <citation type="submission" date="2015-02" db="EMBL/GenBank/DDBJ databases">
        <title>Genome Sequence of Jannaschia aquimarina DSM28248, a member of the Roseobacter clade.</title>
        <authorList>
            <person name="Voget S."/>
            <person name="Daniel R."/>
        </authorList>
    </citation>
    <scope>NUCLEOTIDE SEQUENCE [LARGE SCALE GENOMIC DNA]</scope>
    <source>
        <strain evidence="2 3">GSW-M26</strain>
    </source>
</reference>
<keyword evidence="1" id="KW-0472">Membrane</keyword>
<feature type="transmembrane region" description="Helical" evidence="1">
    <location>
        <begin position="7"/>
        <end position="27"/>
    </location>
</feature>
<keyword evidence="1" id="KW-1133">Transmembrane helix</keyword>
<gene>
    <name evidence="2" type="ORF">jaqu_00470</name>
</gene>
<evidence type="ECO:0000313" key="2">
    <source>
        <dbReference type="EMBL" id="KIT18184.1"/>
    </source>
</evidence>
<feature type="transmembrane region" description="Helical" evidence="1">
    <location>
        <begin position="159"/>
        <end position="186"/>
    </location>
</feature>
<accession>A0A0D1EKR7</accession>
<name>A0A0D1EKR7_9RHOB</name>
<evidence type="ECO:0000313" key="3">
    <source>
        <dbReference type="Proteomes" id="UP000032232"/>
    </source>
</evidence>
<proteinExistence type="predicted"/>
<dbReference type="Proteomes" id="UP000032232">
    <property type="component" value="Unassembled WGS sequence"/>
</dbReference>
<feature type="transmembrane region" description="Helical" evidence="1">
    <location>
        <begin position="206"/>
        <end position="228"/>
    </location>
</feature>
<feature type="transmembrane region" description="Helical" evidence="1">
    <location>
        <begin position="80"/>
        <end position="99"/>
    </location>
</feature>
<dbReference type="PATRIC" id="fig|935700.4.peg.50"/>
<dbReference type="STRING" id="935700.jaqu_00470"/>
<organism evidence="2 3">
    <name type="scientific">Jannaschia aquimarina</name>
    <dbReference type="NCBI Taxonomy" id="935700"/>
    <lineage>
        <taxon>Bacteria</taxon>
        <taxon>Pseudomonadati</taxon>
        <taxon>Pseudomonadota</taxon>
        <taxon>Alphaproteobacteria</taxon>
        <taxon>Rhodobacterales</taxon>
        <taxon>Roseobacteraceae</taxon>
        <taxon>Jannaschia</taxon>
    </lineage>
</organism>
<evidence type="ECO:0000256" key="1">
    <source>
        <dbReference type="SAM" id="Phobius"/>
    </source>
</evidence>
<feature type="transmembrane region" description="Helical" evidence="1">
    <location>
        <begin position="240"/>
        <end position="266"/>
    </location>
</feature>
<dbReference type="RefSeq" id="WP_043916918.1">
    <property type="nucleotide sequence ID" value="NZ_FZPF01000015.1"/>
</dbReference>
<protein>
    <submittedName>
        <fullName evidence="2">Uncharacterized protein</fullName>
    </submittedName>
</protein>
<keyword evidence="3" id="KW-1185">Reference proteome</keyword>
<keyword evidence="1" id="KW-0812">Transmembrane</keyword>